<evidence type="ECO:0000313" key="2">
    <source>
        <dbReference type="EMBL" id="SSZ46746.1"/>
    </source>
</evidence>
<reference evidence="3 5" key="2">
    <citation type="submission" date="2018-11" db="EMBL/GenBank/DDBJ databases">
        <authorList>
            <consortium name="Pathogen Informatics"/>
        </authorList>
    </citation>
    <scope>NUCLEOTIDE SEQUENCE [LARGE SCALE GENOMIC DNA]</scope>
    <source>
        <strain evidence="3 5">NCTC12929</strain>
    </source>
</reference>
<dbReference type="AlphaFoldDB" id="A0A376BYP7"/>
<dbReference type="Proteomes" id="UP000255515">
    <property type="component" value="Unassembled WGS sequence"/>
</dbReference>
<accession>A0A376BYP7</accession>
<name>A0A376BYP7_9FLAO</name>
<dbReference type="Proteomes" id="UP000270205">
    <property type="component" value="Unassembled WGS sequence"/>
</dbReference>
<gene>
    <name evidence="2" type="ORF">NCTC11661_00400</name>
    <name evidence="3" type="ORF">NCTC12929_01222</name>
</gene>
<evidence type="ECO:0000313" key="4">
    <source>
        <dbReference type="Proteomes" id="UP000255515"/>
    </source>
</evidence>
<protein>
    <recommendedName>
        <fullName evidence="6">Outer membrane protein beta-barrel domain-containing protein</fullName>
    </recommendedName>
</protein>
<dbReference type="EMBL" id="UFTJ01000001">
    <property type="protein sequence ID" value="SSZ46746.1"/>
    <property type="molecule type" value="Genomic_DNA"/>
</dbReference>
<evidence type="ECO:0008006" key="6">
    <source>
        <dbReference type="Google" id="ProtNLM"/>
    </source>
</evidence>
<sequence>MKKIISILSIALFSNAFAQEQSEIEGKRWVYGGGIGLNINNGLRSAGNAFSLMIAPKVGYLINNHFEVGVNGNYTWYNSSYARTNMLGIGPYATYYYHRSYYGTVLFQQYFINEKYKSARTENFNTSESALYIGGGYIQQVGNHSYMQLGLMYNVLKNNPSVLGGALIPNVGLIIGI</sequence>
<feature type="chain" id="PRO_5036070239" description="Outer membrane protein beta-barrel domain-containing protein" evidence="1">
    <location>
        <begin position="19"/>
        <end position="177"/>
    </location>
</feature>
<evidence type="ECO:0000313" key="3">
    <source>
        <dbReference type="EMBL" id="VDH04002.1"/>
    </source>
</evidence>
<proteinExistence type="predicted"/>
<dbReference type="EMBL" id="UYIV01000001">
    <property type="protein sequence ID" value="VDH04002.1"/>
    <property type="molecule type" value="Genomic_DNA"/>
</dbReference>
<organism evidence="2 4">
    <name type="scientific">Bergeyella zoohelcum</name>
    <dbReference type="NCBI Taxonomy" id="1015"/>
    <lineage>
        <taxon>Bacteria</taxon>
        <taxon>Pseudomonadati</taxon>
        <taxon>Bacteroidota</taxon>
        <taxon>Flavobacteriia</taxon>
        <taxon>Flavobacteriales</taxon>
        <taxon>Weeksellaceae</taxon>
        <taxon>Bergeyella</taxon>
    </lineage>
</organism>
<evidence type="ECO:0000256" key="1">
    <source>
        <dbReference type="SAM" id="SignalP"/>
    </source>
</evidence>
<dbReference type="RefSeq" id="WP_002686958.1">
    <property type="nucleotide sequence ID" value="NZ_UFTJ01000001.1"/>
</dbReference>
<evidence type="ECO:0000313" key="5">
    <source>
        <dbReference type="Proteomes" id="UP000270205"/>
    </source>
</evidence>
<feature type="signal peptide" evidence="1">
    <location>
        <begin position="1"/>
        <end position="18"/>
    </location>
</feature>
<reference evidence="2 4" key="1">
    <citation type="submission" date="2018-06" db="EMBL/GenBank/DDBJ databases">
        <authorList>
            <consortium name="Pathogen Informatics"/>
            <person name="Doyle S."/>
        </authorList>
    </citation>
    <scope>NUCLEOTIDE SEQUENCE [LARGE SCALE GENOMIC DNA]</scope>
    <source>
        <strain evidence="2 4">NCTC11661</strain>
    </source>
</reference>
<keyword evidence="1" id="KW-0732">Signal</keyword>